<sequence>MTEYEAERRLHHPADTVFAAVADLHHADEWGPGDLHVRGHDGDLTTVDKGGSEGDGGVPGLARIRPEQMRVEWGVEGSPDYTGWIQVMHADEGHSRVVVHLSFLGDRPEAHPGPAADAVQRRLEEGLARLAERLDA</sequence>
<dbReference type="Proteomes" id="UP001596119">
    <property type="component" value="Unassembled WGS sequence"/>
</dbReference>
<evidence type="ECO:0000313" key="2">
    <source>
        <dbReference type="EMBL" id="MFC5951434.1"/>
    </source>
</evidence>
<name>A0ABW1IGF3_9PSEU</name>
<dbReference type="SUPFAM" id="SSF55961">
    <property type="entry name" value="Bet v1-like"/>
    <property type="match status" value="1"/>
</dbReference>
<reference evidence="3" key="1">
    <citation type="journal article" date="2019" name="Int. J. Syst. Evol. Microbiol.">
        <title>The Global Catalogue of Microorganisms (GCM) 10K type strain sequencing project: providing services to taxonomists for standard genome sequencing and annotation.</title>
        <authorList>
            <consortium name="The Broad Institute Genomics Platform"/>
            <consortium name="The Broad Institute Genome Sequencing Center for Infectious Disease"/>
            <person name="Wu L."/>
            <person name="Ma J."/>
        </authorList>
    </citation>
    <scope>NUCLEOTIDE SEQUENCE [LARGE SCALE GENOMIC DNA]</scope>
    <source>
        <strain evidence="3">CGMCC 4.7397</strain>
    </source>
</reference>
<proteinExistence type="predicted"/>
<organism evidence="2 3">
    <name type="scientific">Pseudonocardia lutea</name>
    <dbReference type="NCBI Taxonomy" id="2172015"/>
    <lineage>
        <taxon>Bacteria</taxon>
        <taxon>Bacillati</taxon>
        <taxon>Actinomycetota</taxon>
        <taxon>Actinomycetes</taxon>
        <taxon>Pseudonocardiales</taxon>
        <taxon>Pseudonocardiaceae</taxon>
        <taxon>Pseudonocardia</taxon>
    </lineage>
</organism>
<comment type="caution">
    <text evidence="2">The sequence shown here is derived from an EMBL/GenBank/DDBJ whole genome shotgun (WGS) entry which is preliminary data.</text>
</comment>
<dbReference type="InterPro" id="IPR023393">
    <property type="entry name" value="START-like_dom_sf"/>
</dbReference>
<evidence type="ECO:0000256" key="1">
    <source>
        <dbReference type="SAM" id="MobiDB-lite"/>
    </source>
</evidence>
<protein>
    <submittedName>
        <fullName evidence="2">SRPBCC family protein</fullName>
    </submittedName>
</protein>
<dbReference type="InterPro" id="IPR019587">
    <property type="entry name" value="Polyketide_cyclase/dehydratase"/>
</dbReference>
<dbReference type="Pfam" id="PF10604">
    <property type="entry name" value="Polyketide_cyc2"/>
    <property type="match status" value="1"/>
</dbReference>
<dbReference type="EMBL" id="JBHSQK010000071">
    <property type="protein sequence ID" value="MFC5951434.1"/>
    <property type="molecule type" value="Genomic_DNA"/>
</dbReference>
<dbReference type="RefSeq" id="WP_379569382.1">
    <property type="nucleotide sequence ID" value="NZ_JBHSQK010000071.1"/>
</dbReference>
<evidence type="ECO:0000313" key="3">
    <source>
        <dbReference type="Proteomes" id="UP001596119"/>
    </source>
</evidence>
<dbReference type="Gene3D" id="3.30.530.20">
    <property type="match status" value="1"/>
</dbReference>
<gene>
    <name evidence="2" type="ORF">ACFQH9_24505</name>
</gene>
<accession>A0ABW1IGF3</accession>
<keyword evidence="3" id="KW-1185">Reference proteome</keyword>
<feature type="region of interest" description="Disordered" evidence="1">
    <location>
        <begin position="35"/>
        <end position="61"/>
    </location>
</feature>